<reference evidence="6 7" key="1">
    <citation type="submission" date="2018-03" db="EMBL/GenBank/DDBJ databases">
        <title>Genomic Encyclopedia of Archaeal and Bacterial Type Strains, Phase II (KMG-II): from individual species to whole genera.</title>
        <authorList>
            <person name="Goeker M."/>
        </authorList>
    </citation>
    <scope>NUCLEOTIDE SEQUENCE [LARGE SCALE GENOMIC DNA]</scope>
    <source>
        <strain evidence="6 7">DSM 45211</strain>
    </source>
</reference>
<comment type="cofactor">
    <cofactor evidence="3">
        <name>Mo-molybdopterin cytosine dinucleotide</name>
        <dbReference type="ChEBI" id="CHEBI:71308"/>
    </cofactor>
</comment>
<dbReference type="SMART" id="SM01008">
    <property type="entry name" value="Ald_Xan_dh_C"/>
    <property type="match status" value="1"/>
</dbReference>
<dbReference type="RefSeq" id="WP_106535879.1">
    <property type="nucleotide sequence ID" value="NZ_ML142898.1"/>
</dbReference>
<evidence type="ECO:0000256" key="4">
    <source>
        <dbReference type="SAM" id="MobiDB-lite"/>
    </source>
</evidence>
<protein>
    <submittedName>
        <fullName evidence="6">Carbon-monoxide dehydrogenase large subunit</fullName>
    </submittedName>
</protein>
<dbReference type="Gene3D" id="3.30.365.10">
    <property type="entry name" value="Aldehyde oxidase/xanthine dehydrogenase, molybdopterin binding domain"/>
    <property type="match status" value="4"/>
</dbReference>
<evidence type="ECO:0000256" key="1">
    <source>
        <dbReference type="ARBA" id="ARBA00022505"/>
    </source>
</evidence>
<dbReference type="AlphaFoldDB" id="A0A2P8EBQ1"/>
<dbReference type="FunFam" id="3.30.365.10:FF:000001">
    <property type="entry name" value="Xanthine dehydrogenase oxidase"/>
    <property type="match status" value="1"/>
</dbReference>
<dbReference type="Pfam" id="PF02738">
    <property type="entry name" value="MoCoBD_1"/>
    <property type="match status" value="1"/>
</dbReference>
<evidence type="ECO:0000313" key="7">
    <source>
        <dbReference type="Proteomes" id="UP000243528"/>
    </source>
</evidence>
<evidence type="ECO:0000256" key="3">
    <source>
        <dbReference type="ARBA" id="ARBA00053029"/>
    </source>
</evidence>
<dbReference type="InterPro" id="IPR008274">
    <property type="entry name" value="AldOxase/xan_DH_MoCoBD1"/>
</dbReference>
<name>A0A2P8EBQ1_9ACTN</name>
<dbReference type="GO" id="GO:0005506">
    <property type="term" value="F:iron ion binding"/>
    <property type="evidence" value="ECO:0007669"/>
    <property type="project" value="InterPro"/>
</dbReference>
<feature type="region of interest" description="Disordered" evidence="4">
    <location>
        <begin position="1"/>
        <end position="20"/>
    </location>
</feature>
<evidence type="ECO:0000313" key="6">
    <source>
        <dbReference type="EMBL" id="PSL06883.1"/>
    </source>
</evidence>
<dbReference type="EMBL" id="PYGE01000002">
    <property type="protein sequence ID" value="PSL06883.1"/>
    <property type="molecule type" value="Genomic_DNA"/>
</dbReference>
<keyword evidence="7" id="KW-1185">Reference proteome</keyword>
<dbReference type="GO" id="GO:0016491">
    <property type="term" value="F:oxidoreductase activity"/>
    <property type="evidence" value="ECO:0007669"/>
    <property type="project" value="UniProtKB-KW"/>
</dbReference>
<proteinExistence type="predicted"/>
<dbReference type="InterPro" id="IPR046867">
    <property type="entry name" value="AldOxase/xan_DH_MoCoBD2"/>
</dbReference>
<dbReference type="OrthoDB" id="9758509at2"/>
<dbReference type="InterPro" id="IPR036856">
    <property type="entry name" value="Ald_Oxase/Xan_DH_a/b_sf"/>
</dbReference>
<keyword evidence="1" id="KW-0500">Molybdenum</keyword>
<dbReference type="Pfam" id="PF20256">
    <property type="entry name" value="MoCoBD_2"/>
    <property type="match status" value="1"/>
</dbReference>
<dbReference type="PANTHER" id="PTHR11908:SF132">
    <property type="entry name" value="ALDEHYDE OXIDASE 1-RELATED"/>
    <property type="match status" value="1"/>
</dbReference>
<dbReference type="Gene3D" id="3.90.1170.50">
    <property type="entry name" value="Aldehyde oxidase/xanthine dehydrogenase, a/b hammerhead"/>
    <property type="match status" value="1"/>
</dbReference>
<dbReference type="Proteomes" id="UP000243528">
    <property type="component" value="Unassembled WGS sequence"/>
</dbReference>
<comment type="caution">
    <text evidence="6">The sequence shown here is derived from an EMBL/GenBank/DDBJ whole genome shotgun (WGS) entry which is preliminary data.</text>
</comment>
<dbReference type="SUPFAM" id="SSF56003">
    <property type="entry name" value="Molybdenum cofactor-binding domain"/>
    <property type="match status" value="1"/>
</dbReference>
<dbReference type="Pfam" id="PF01315">
    <property type="entry name" value="Ald_Xan_dh_C"/>
    <property type="match status" value="1"/>
</dbReference>
<dbReference type="InterPro" id="IPR037165">
    <property type="entry name" value="AldOxase/xan_DH_Mopterin-bd_sf"/>
</dbReference>
<feature type="domain" description="Aldehyde oxidase/xanthine dehydrogenase a/b hammerhead" evidence="5">
    <location>
        <begin position="26"/>
        <end position="141"/>
    </location>
</feature>
<gene>
    <name evidence="6" type="ORF">CLV30_102272</name>
</gene>
<dbReference type="InterPro" id="IPR000674">
    <property type="entry name" value="Ald_Oxase/Xan_DH_a/b"/>
</dbReference>
<dbReference type="SUPFAM" id="SSF54665">
    <property type="entry name" value="CO dehydrogenase molybdoprotein N-domain-like"/>
    <property type="match status" value="1"/>
</dbReference>
<sequence length="805" mass="86733">MTVTEEPHTGEVGRDRHRKEDARLITGRTMWTENLSLPGMMHLAILRSPMAHARITNVDVSPALRMSGVAEAFTGRDVADLQGAMPCVWPPSDDTVLPAYPPLAVDEVRHTGEPVAVVAARDRASALDALEAIEVDYEPLPVVLDMEAALADGADLVHADQGTNRCFTWTLDSAAAGTGDDARRAEADAEVLVKRRYIQQRLIPAFMEPRSVVVDPTGEQITVWSATQVPHILRLLLAMSTGMPEHKIRVIAPDVGGGFGGKLQVTPEEFIAFAAARKFGRPVKFVESRSETMLSGHHGRDQIQDITVSARNDGTVTGLSVDLKVNMGAYLGIITPGIPLLGAFMFNGIYRFPAYRFDCTGVFTNTTKTDAYRGAGRPEATFAIERMMDDLAAELDMDPLEVRRKNWIEHDQFPYATAAGLTYDSGDYAAATDRAMDLFGYHDLRREQRERREAGDRVQLGIGVSTYTEMCGLAPSRILGQLRYAAGGWENASVRMLPTGKVEVVTGTSPHGQGHETAWSQIAADQLGVPFDDVEVLHGDTRTSHKGLDTYGSRSLAVGGIALVNACRKVVDKARPVAAHLLECDPSDLEFVDGAYRVKGSPGSAKTLADCALAVFSSHDLPEGVESSLDADATYDPENFSYPHGTHLCATEVDTETGRVSIRSYVAVDDVGRVINPMIVEGQVHGGVAQGIAQALFEEAVYDDDGNLLTGTFVDYTIPSSADLPAIVTDRTETPALEHPLGAKGVGEAGTIASTPAVVNAVVDALRHLGVSDVRMPCTPERVWRAIQDARDGAAHVAHEGGERP</sequence>
<evidence type="ECO:0000259" key="5">
    <source>
        <dbReference type="SMART" id="SM01008"/>
    </source>
</evidence>
<dbReference type="InterPro" id="IPR016208">
    <property type="entry name" value="Ald_Oxase/xanthine_DH-like"/>
</dbReference>
<evidence type="ECO:0000256" key="2">
    <source>
        <dbReference type="ARBA" id="ARBA00023002"/>
    </source>
</evidence>
<dbReference type="PANTHER" id="PTHR11908">
    <property type="entry name" value="XANTHINE DEHYDROGENASE"/>
    <property type="match status" value="1"/>
</dbReference>
<organism evidence="6 7">
    <name type="scientific">Haloactinopolyspora alba</name>
    <dbReference type="NCBI Taxonomy" id="648780"/>
    <lineage>
        <taxon>Bacteria</taxon>
        <taxon>Bacillati</taxon>
        <taxon>Actinomycetota</taxon>
        <taxon>Actinomycetes</taxon>
        <taxon>Jiangellales</taxon>
        <taxon>Jiangellaceae</taxon>
        <taxon>Haloactinopolyspora</taxon>
    </lineage>
</organism>
<keyword evidence="2" id="KW-0560">Oxidoreductase</keyword>
<accession>A0A2P8EBQ1</accession>